<dbReference type="SUPFAM" id="SSF54995">
    <property type="entry name" value="Ribosomal protein S6"/>
    <property type="match status" value="1"/>
</dbReference>
<evidence type="ECO:0000256" key="4">
    <source>
        <dbReference type="ARBA" id="ARBA00022980"/>
    </source>
</evidence>
<dbReference type="KEGG" id="afl:Aflv_2848"/>
<keyword evidence="3 8" id="KW-0694">RNA-binding</keyword>
<dbReference type="STRING" id="491915.Aflv_2848"/>
<gene>
    <name evidence="8 9" type="primary">rpsF</name>
    <name evidence="9" type="ordered locus">Aflv_2848</name>
</gene>
<dbReference type="GO" id="GO:0003735">
    <property type="term" value="F:structural constituent of ribosome"/>
    <property type="evidence" value="ECO:0007669"/>
    <property type="project" value="InterPro"/>
</dbReference>
<evidence type="ECO:0000313" key="10">
    <source>
        <dbReference type="Proteomes" id="UP000000742"/>
    </source>
</evidence>
<dbReference type="HAMAP" id="MF_00360">
    <property type="entry name" value="Ribosomal_bS6"/>
    <property type="match status" value="1"/>
</dbReference>
<keyword evidence="2 8" id="KW-0699">rRNA-binding</keyword>
<evidence type="ECO:0000256" key="7">
    <source>
        <dbReference type="ARBA" id="ARBA00035294"/>
    </source>
</evidence>
<comment type="function">
    <text evidence="6 8">Binds together with bS18 to 16S ribosomal RNA.</text>
</comment>
<reference evidence="9 10" key="1">
    <citation type="journal article" date="2008" name="Genome Biol.">
        <title>Encapsulated in silica: genome, proteome and physiology of the thermophilic bacterium Anoxybacillus flavithermus WK1.</title>
        <authorList>
            <person name="Saw J.H."/>
            <person name="Mountain B.W."/>
            <person name="Feng L."/>
            <person name="Omelchenko M.V."/>
            <person name="Hou S."/>
            <person name="Saito J.A."/>
            <person name="Stott M.B."/>
            <person name="Li D."/>
            <person name="Zhao G."/>
            <person name="Wu J."/>
            <person name="Galperin M.Y."/>
            <person name="Koonin E.V."/>
            <person name="Makarova K.S."/>
            <person name="Wolf Y.I."/>
            <person name="Rigden D.J."/>
            <person name="Dunfield P.F."/>
            <person name="Wang L."/>
            <person name="Alam M."/>
        </authorList>
    </citation>
    <scope>NUCLEOTIDE SEQUENCE [LARGE SCALE GENOMIC DNA]</scope>
    <source>
        <strain evidence="10">DSM 21510 / WK1</strain>
    </source>
</reference>
<accession>B7GMU9</accession>
<evidence type="ECO:0000256" key="8">
    <source>
        <dbReference type="HAMAP-Rule" id="MF_00360"/>
    </source>
</evidence>
<sequence length="98" mass="11709">MTVMRKYEIMYIIRPNMEEEARKAVVERFNNVLTENGAEITNVKEWGKRRLAYEIEKFRDGYYMILNVVAKPAAVQEFDRLARISEDIIRHIVVKEEE</sequence>
<protein>
    <recommendedName>
        <fullName evidence="7 8">Small ribosomal subunit protein bS6</fullName>
    </recommendedName>
</protein>
<dbReference type="Pfam" id="PF01250">
    <property type="entry name" value="Ribosomal_S6"/>
    <property type="match status" value="1"/>
</dbReference>
<dbReference type="eggNOG" id="COG0360">
    <property type="taxonomic scope" value="Bacteria"/>
</dbReference>
<dbReference type="InterPro" id="IPR035980">
    <property type="entry name" value="Ribosomal_bS6_sf"/>
</dbReference>
<dbReference type="GO" id="GO:0005840">
    <property type="term" value="C:ribosome"/>
    <property type="evidence" value="ECO:0007669"/>
    <property type="project" value="UniProtKB-KW"/>
</dbReference>
<dbReference type="InterPro" id="IPR000529">
    <property type="entry name" value="Ribosomal_bS6"/>
</dbReference>
<organism evidence="9 10">
    <name type="scientific">Anoxybacillus flavithermus (strain DSM 21510 / WK1)</name>
    <dbReference type="NCBI Taxonomy" id="491915"/>
    <lineage>
        <taxon>Bacteria</taxon>
        <taxon>Bacillati</taxon>
        <taxon>Bacillota</taxon>
        <taxon>Bacilli</taxon>
        <taxon>Bacillales</taxon>
        <taxon>Anoxybacillaceae</taxon>
        <taxon>Anoxybacillus</taxon>
    </lineage>
</organism>
<dbReference type="PANTHER" id="PTHR21011:SF1">
    <property type="entry name" value="SMALL RIBOSOMAL SUBUNIT PROTEIN BS6M"/>
    <property type="match status" value="1"/>
</dbReference>
<name>B7GMU9_ANOFW</name>
<proteinExistence type="inferred from homology"/>
<dbReference type="GO" id="GO:1990904">
    <property type="term" value="C:ribonucleoprotein complex"/>
    <property type="evidence" value="ECO:0007669"/>
    <property type="project" value="UniProtKB-KW"/>
</dbReference>
<evidence type="ECO:0000313" key="9">
    <source>
        <dbReference type="EMBL" id="ACJ35201.1"/>
    </source>
</evidence>
<dbReference type="CDD" id="cd00473">
    <property type="entry name" value="bS6"/>
    <property type="match status" value="1"/>
</dbReference>
<dbReference type="FunFam" id="3.30.70.60:FF:000002">
    <property type="entry name" value="30S ribosomal protein S6"/>
    <property type="match status" value="1"/>
</dbReference>
<evidence type="ECO:0000256" key="2">
    <source>
        <dbReference type="ARBA" id="ARBA00022730"/>
    </source>
</evidence>
<keyword evidence="4 8" id="KW-0689">Ribosomal protein</keyword>
<keyword evidence="5 8" id="KW-0687">Ribonucleoprotein</keyword>
<evidence type="ECO:0000256" key="6">
    <source>
        <dbReference type="ARBA" id="ARBA00035104"/>
    </source>
</evidence>
<evidence type="ECO:0000256" key="1">
    <source>
        <dbReference type="ARBA" id="ARBA00009512"/>
    </source>
</evidence>
<dbReference type="EMBL" id="CP000922">
    <property type="protein sequence ID" value="ACJ35201.1"/>
    <property type="molecule type" value="Genomic_DNA"/>
</dbReference>
<dbReference type="Proteomes" id="UP000000742">
    <property type="component" value="Chromosome"/>
</dbReference>
<evidence type="ECO:0000256" key="5">
    <source>
        <dbReference type="ARBA" id="ARBA00023274"/>
    </source>
</evidence>
<dbReference type="InterPro" id="IPR020814">
    <property type="entry name" value="Ribosomal_S6_plastid/chlpt"/>
</dbReference>
<dbReference type="PANTHER" id="PTHR21011">
    <property type="entry name" value="MITOCHONDRIAL 28S RIBOSOMAL PROTEIN S6"/>
    <property type="match status" value="1"/>
</dbReference>
<dbReference type="HOGENOM" id="CLU_113441_5_3_9"/>
<dbReference type="NCBIfam" id="TIGR00166">
    <property type="entry name" value="S6"/>
    <property type="match status" value="1"/>
</dbReference>
<evidence type="ECO:0000256" key="3">
    <source>
        <dbReference type="ARBA" id="ARBA00022884"/>
    </source>
</evidence>
<dbReference type="GO" id="GO:0070181">
    <property type="term" value="F:small ribosomal subunit rRNA binding"/>
    <property type="evidence" value="ECO:0007669"/>
    <property type="project" value="TreeGrafter"/>
</dbReference>
<dbReference type="InterPro" id="IPR014717">
    <property type="entry name" value="Transl_elong_EF1B/ribsomal_bS6"/>
</dbReference>
<dbReference type="GO" id="GO:0006412">
    <property type="term" value="P:translation"/>
    <property type="evidence" value="ECO:0007669"/>
    <property type="project" value="UniProtKB-UniRule"/>
</dbReference>
<dbReference type="GO" id="GO:0005737">
    <property type="term" value="C:cytoplasm"/>
    <property type="evidence" value="ECO:0007669"/>
    <property type="project" value="UniProtKB-ARBA"/>
</dbReference>
<comment type="similarity">
    <text evidence="1 8">Belongs to the bacterial ribosomal protein bS6 family.</text>
</comment>
<dbReference type="Gene3D" id="3.30.70.60">
    <property type="match status" value="1"/>
</dbReference>
<dbReference type="AlphaFoldDB" id="B7GMU9"/>